<evidence type="ECO:0000313" key="4">
    <source>
        <dbReference type="EMBL" id="RDI41163.1"/>
    </source>
</evidence>
<accession>A0A370GGT8</accession>
<dbReference type="NCBIfam" id="TIGR02532">
    <property type="entry name" value="IV_pilin_GFxxxE"/>
    <property type="match status" value="1"/>
</dbReference>
<evidence type="ECO:0000256" key="2">
    <source>
        <dbReference type="ARBA" id="ARBA00023287"/>
    </source>
</evidence>
<reference evidence="4 5" key="1">
    <citation type="submission" date="2018-07" db="EMBL/GenBank/DDBJ databases">
        <title>Genomic Encyclopedia of Type Strains, Phase IV (KMG-IV): sequencing the most valuable type-strain genomes for metagenomic binning, comparative biology and taxonomic classification.</title>
        <authorList>
            <person name="Goeker M."/>
        </authorList>
    </citation>
    <scope>NUCLEOTIDE SEQUENCE [LARGE SCALE GENOMIC DNA]</scope>
    <source>
        <strain evidence="4 5">DSM 25281</strain>
    </source>
</reference>
<keyword evidence="3" id="KW-0472">Membrane</keyword>
<protein>
    <submittedName>
        <fullName evidence="4">Competence protein ComGD</fullName>
    </submittedName>
</protein>
<dbReference type="SUPFAM" id="SSF54523">
    <property type="entry name" value="Pili subunits"/>
    <property type="match status" value="1"/>
</dbReference>
<dbReference type="AlphaFoldDB" id="A0A370GGT8"/>
<keyword evidence="3" id="KW-0812">Transmembrane</keyword>
<evidence type="ECO:0000256" key="3">
    <source>
        <dbReference type="SAM" id="Phobius"/>
    </source>
</evidence>
<dbReference type="GO" id="GO:0009986">
    <property type="term" value="C:cell surface"/>
    <property type="evidence" value="ECO:0007669"/>
    <property type="project" value="UniProtKB-SubCell"/>
</dbReference>
<organism evidence="4 5">
    <name type="scientific">Falsibacillus pallidus</name>
    <dbReference type="NCBI Taxonomy" id="493781"/>
    <lineage>
        <taxon>Bacteria</taxon>
        <taxon>Bacillati</taxon>
        <taxon>Bacillota</taxon>
        <taxon>Bacilli</taxon>
        <taxon>Bacillales</taxon>
        <taxon>Bacillaceae</taxon>
        <taxon>Falsibacillus</taxon>
    </lineage>
</organism>
<keyword evidence="2" id="KW-0178">Competence</keyword>
<keyword evidence="5" id="KW-1185">Reference proteome</keyword>
<dbReference type="Pfam" id="PF07963">
    <property type="entry name" value="N_methyl"/>
    <property type="match status" value="1"/>
</dbReference>
<dbReference type="GO" id="GO:0030420">
    <property type="term" value="P:establishment of competence for transformation"/>
    <property type="evidence" value="ECO:0007669"/>
    <property type="project" value="UniProtKB-KW"/>
</dbReference>
<evidence type="ECO:0000256" key="1">
    <source>
        <dbReference type="ARBA" id="ARBA00004241"/>
    </source>
</evidence>
<sequence>MELFPPREADENGFTLIEMMVVLSVFTVIMAAGLTKMERIPSVLEREFFISELKADLYYAQSYAVSRKETVYIKFYSASDQYRAYRIRDNKVLFDKKLPDSVDLLDSNLQSFMISGDGDISKFGTLNFSVYQKVVHMKIFIGKGRFVVQ</sequence>
<dbReference type="InterPro" id="IPR045584">
    <property type="entry name" value="Pilin-like"/>
</dbReference>
<dbReference type="InterPro" id="IPR016785">
    <property type="entry name" value="ComGD"/>
</dbReference>
<dbReference type="PIRSF" id="PIRSF021292">
    <property type="entry name" value="Competence_ComGD"/>
    <property type="match status" value="1"/>
</dbReference>
<gene>
    <name evidence="4" type="ORF">DFR59_1097</name>
</gene>
<dbReference type="Proteomes" id="UP000255326">
    <property type="component" value="Unassembled WGS sequence"/>
</dbReference>
<proteinExistence type="predicted"/>
<evidence type="ECO:0000313" key="5">
    <source>
        <dbReference type="Proteomes" id="UP000255326"/>
    </source>
</evidence>
<comment type="subcellular location">
    <subcellularLocation>
        <location evidence="1">Cell surface</location>
    </subcellularLocation>
</comment>
<dbReference type="EMBL" id="QQAY01000009">
    <property type="protein sequence ID" value="RDI41163.1"/>
    <property type="molecule type" value="Genomic_DNA"/>
</dbReference>
<dbReference type="NCBIfam" id="NF040982">
    <property type="entry name" value="ComGD"/>
    <property type="match status" value="1"/>
</dbReference>
<feature type="transmembrane region" description="Helical" evidence="3">
    <location>
        <begin position="12"/>
        <end position="34"/>
    </location>
</feature>
<keyword evidence="3" id="KW-1133">Transmembrane helix</keyword>
<dbReference type="InterPro" id="IPR012902">
    <property type="entry name" value="N_methyl_site"/>
</dbReference>
<name>A0A370GGT8_9BACI</name>
<comment type="caution">
    <text evidence="4">The sequence shown here is derived from an EMBL/GenBank/DDBJ whole genome shotgun (WGS) entry which is preliminary data.</text>
</comment>